<evidence type="ECO:0000256" key="7">
    <source>
        <dbReference type="ARBA" id="ARBA00023186"/>
    </source>
</evidence>
<evidence type="ECO:0000313" key="11">
    <source>
        <dbReference type="EMBL" id="KAK9504937.1"/>
    </source>
</evidence>
<dbReference type="InterPro" id="IPR002194">
    <property type="entry name" value="Chaperonin_TCP-1_CS"/>
</dbReference>
<comment type="similarity">
    <text evidence="2 8">Belongs to the TCP-1 chaperonin family.</text>
</comment>
<dbReference type="AlphaFoldDB" id="A0AAW1D2Z0"/>
<sequence>MFGPVLVLSQNTKRDSGKKVHFEIISATKAIAEVIRTCLGPQAMLKMLMDPMGGIVMTNDGNAILREITVQHPAAKTMIEIARTQDEEVGDGTTSVIILAGEMLAEVEKYVESLHPTVLIRAFRSSLDDILEILPTLSKELDMNDREKVTQVVKGCLGTKFLGNWSDMACKMAIDACSMVRDVDKGFQNIDLKNFARIEKVAGGLIEDSQVLEGILLNKDVTHPKMKRYIENPVILLLDCPLEYKKGESQTNVEIMKEGDFTKLLQIEEEYIENMCKKIIELKPNLVFTEKGVSDLAQHFLVKAGITCIRRIKKTDNNRLARAVGATIMSRVDEIKPHHLGTEAGLFEIKKIGDEYFLFITKCKNPKACTVLLRGSSKDILNEVERNMRDALNVVRNLYLDPRIVPGGGAIEMMLRKALLDKHPHINIDDDPLAVIPTALKIIPRTIIQNSGAKVIRVTSELEERIAKGEKLGVDGVTGEIKDIETLGIWEPLKVKMQVYKTAVESAMLLLKIDDIVSGAKSKDKQNQAKKAPAAGPTEESMKD</sequence>
<dbReference type="GO" id="GO:0016887">
    <property type="term" value="F:ATP hydrolysis activity"/>
    <property type="evidence" value="ECO:0007669"/>
    <property type="project" value="InterPro"/>
</dbReference>
<protein>
    <recommendedName>
        <fullName evidence="3 9">T-complex protein 1 subunit gamma</fullName>
    </recommendedName>
</protein>
<dbReference type="InterPro" id="IPR054827">
    <property type="entry name" value="thermosome_alpha"/>
</dbReference>
<dbReference type="InterPro" id="IPR027410">
    <property type="entry name" value="TCP-1-like_intermed_sf"/>
</dbReference>
<dbReference type="Gene3D" id="3.50.7.10">
    <property type="entry name" value="GroEL"/>
    <property type="match status" value="1"/>
</dbReference>
<dbReference type="InterPro" id="IPR027413">
    <property type="entry name" value="GROEL-like_equatorial_sf"/>
</dbReference>
<evidence type="ECO:0000256" key="9">
    <source>
        <dbReference type="RuleBase" id="RU004191"/>
    </source>
</evidence>
<evidence type="ECO:0000256" key="10">
    <source>
        <dbReference type="SAM" id="MobiDB-lite"/>
    </source>
</evidence>
<evidence type="ECO:0000313" key="12">
    <source>
        <dbReference type="Proteomes" id="UP001461498"/>
    </source>
</evidence>
<dbReference type="FunFam" id="3.50.7.10:FF:000005">
    <property type="entry name" value="T-complex protein 1 subunit gamma"/>
    <property type="match status" value="1"/>
</dbReference>
<evidence type="ECO:0000256" key="6">
    <source>
        <dbReference type="ARBA" id="ARBA00022840"/>
    </source>
</evidence>
<proteinExistence type="inferred from homology"/>
<dbReference type="SUPFAM" id="SSF54849">
    <property type="entry name" value="GroEL-intermediate domain like"/>
    <property type="match status" value="1"/>
</dbReference>
<dbReference type="InterPro" id="IPR027409">
    <property type="entry name" value="GroEL-like_apical_dom_sf"/>
</dbReference>
<evidence type="ECO:0000256" key="8">
    <source>
        <dbReference type="RuleBase" id="RU004187"/>
    </source>
</evidence>
<dbReference type="GO" id="GO:0005832">
    <property type="term" value="C:chaperonin-containing T-complex"/>
    <property type="evidence" value="ECO:0007669"/>
    <property type="project" value="UniProtKB-ARBA"/>
</dbReference>
<dbReference type="InterPro" id="IPR017998">
    <property type="entry name" value="Chaperone_TCP-1"/>
</dbReference>
<dbReference type="SUPFAM" id="SSF48592">
    <property type="entry name" value="GroEL equatorial domain-like"/>
    <property type="match status" value="1"/>
</dbReference>
<comment type="subcellular location">
    <subcellularLocation>
        <location evidence="1">Cytoplasm</location>
    </subcellularLocation>
</comment>
<reference evidence="11 12" key="1">
    <citation type="submission" date="2022-12" db="EMBL/GenBank/DDBJ databases">
        <title>Chromosome-level genome assembly of true bugs.</title>
        <authorList>
            <person name="Ma L."/>
            <person name="Li H."/>
        </authorList>
    </citation>
    <scope>NUCLEOTIDE SEQUENCE [LARGE SCALE GENOMIC DNA]</scope>
    <source>
        <strain evidence="11">Lab_2022b</strain>
    </source>
</reference>
<evidence type="ECO:0000256" key="2">
    <source>
        <dbReference type="ARBA" id="ARBA00008020"/>
    </source>
</evidence>
<keyword evidence="6 8" id="KW-0067">ATP-binding</keyword>
<dbReference type="FunFam" id="1.10.560.10:FF:000085">
    <property type="entry name" value="T-complex protein 1 subunit gamma"/>
    <property type="match status" value="1"/>
</dbReference>
<dbReference type="Gene3D" id="1.10.560.10">
    <property type="entry name" value="GroEL-like equatorial domain"/>
    <property type="match status" value="1"/>
</dbReference>
<keyword evidence="5 8" id="KW-0547">Nucleotide-binding</keyword>
<dbReference type="Gene3D" id="3.30.260.10">
    <property type="entry name" value="TCP-1-like chaperonin intermediate domain"/>
    <property type="match status" value="1"/>
</dbReference>
<dbReference type="PROSITE" id="PS00750">
    <property type="entry name" value="TCP1_1"/>
    <property type="match status" value="1"/>
</dbReference>
<organism evidence="11 12">
    <name type="scientific">Rhynocoris fuscipes</name>
    <dbReference type="NCBI Taxonomy" id="488301"/>
    <lineage>
        <taxon>Eukaryota</taxon>
        <taxon>Metazoa</taxon>
        <taxon>Ecdysozoa</taxon>
        <taxon>Arthropoda</taxon>
        <taxon>Hexapoda</taxon>
        <taxon>Insecta</taxon>
        <taxon>Pterygota</taxon>
        <taxon>Neoptera</taxon>
        <taxon>Paraneoptera</taxon>
        <taxon>Hemiptera</taxon>
        <taxon>Heteroptera</taxon>
        <taxon>Panheteroptera</taxon>
        <taxon>Cimicomorpha</taxon>
        <taxon>Reduviidae</taxon>
        <taxon>Harpactorinae</taxon>
        <taxon>Harpactorini</taxon>
        <taxon>Rhynocoris</taxon>
    </lineage>
</organism>
<dbReference type="PROSITE" id="PS00751">
    <property type="entry name" value="TCP1_2"/>
    <property type="match status" value="1"/>
</dbReference>
<dbReference type="Pfam" id="PF00118">
    <property type="entry name" value="Cpn60_TCP1"/>
    <property type="match status" value="1"/>
</dbReference>
<dbReference type="CDD" id="cd03337">
    <property type="entry name" value="TCP1_gamma"/>
    <property type="match status" value="1"/>
</dbReference>
<dbReference type="GO" id="GO:0140662">
    <property type="term" value="F:ATP-dependent protein folding chaperone"/>
    <property type="evidence" value="ECO:0007669"/>
    <property type="project" value="InterPro"/>
</dbReference>
<keyword evidence="12" id="KW-1185">Reference proteome</keyword>
<dbReference type="NCBIfam" id="NF041083">
    <property type="entry name" value="thermosome_beta"/>
    <property type="match status" value="1"/>
</dbReference>
<evidence type="ECO:0000256" key="3">
    <source>
        <dbReference type="ARBA" id="ARBA00017187"/>
    </source>
</evidence>
<dbReference type="InterPro" id="IPR053374">
    <property type="entry name" value="TCP-1_chaperonin"/>
</dbReference>
<dbReference type="NCBIfam" id="NF041082">
    <property type="entry name" value="thermosome_alpha"/>
    <property type="match status" value="1"/>
</dbReference>
<dbReference type="PRINTS" id="PR00304">
    <property type="entry name" value="TCOMPLEXTCP1"/>
</dbReference>
<keyword evidence="4" id="KW-0963">Cytoplasm</keyword>
<dbReference type="SUPFAM" id="SSF52029">
    <property type="entry name" value="GroEL apical domain-like"/>
    <property type="match status" value="1"/>
</dbReference>
<dbReference type="PANTHER" id="PTHR11353">
    <property type="entry name" value="CHAPERONIN"/>
    <property type="match status" value="1"/>
</dbReference>
<dbReference type="EMBL" id="JAPXFL010000006">
    <property type="protein sequence ID" value="KAK9504937.1"/>
    <property type="molecule type" value="Genomic_DNA"/>
</dbReference>
<dbReference type="InterPro" id="IPR012719">
    <property type="entry name" value="Chap_CCT_gamma"/>
</dbReference>
<comment type="caution">
    <text evidence="11">The sequence shown here is derived from an EMBL/GenBank/DDBJ whole genome shotgun (WGS) entry which is preliminary data.</text>
</comment>
<evidence type="ECO:0000256" key="4">
    <source>
        <dbReference type="ARBA" id="ARBA00022490"/>
    </source>
</evidence>
<name>A0AAW1D2Z0_9HEMI</name>
<accession>A0AAW1D2Z0</accession>
<evidence type="ECO:0000256" key="1">
    <source>
        <dbReference type="ARBA" id="ARBA00004496"/>
    </source>
</evidence>
<dbReference type="GO" id="GO:0051082">
    <property type="term" value="F:unfolded protein binding"/>
    <property type="evidence" value="ECO:0007669"/>
    <property type="project" value="InterPro"/>
</dbReference>
<keyword evidence="7 8" id="KW-0143">Chaperone</keyword>
<dbReference type="PROSITE" id="PS00995">
    <property type="entry name" value="TCP1_3"/>
    <property type="match status" value="1"/>
</dbReference>
<dbReference type="Proteomes" id="UP001461498">
    <property type="component" value="Unassembled WGS sequence"/>
</dbReference>
<dbReference type="InterPro" id="IPR002423">
    <property type="entry name" value="Cpn60/GroEL/TCP-1"/>
</dbReference>
<evidence type="ECO:0000256" key="5">
    <source>
        <dbReference type="ARBA" id="ARBA00022741"/>
    </source>
</evidence>
<gene>
    <name evidence="11" type="ORF">O3M35_009104</name>
</gene>
<dbReference type="GO" id="GO:0005524">
    <property type="term" value="F:ATP binding"/>
    <property type="evidence" value="ECO:0007669"/>
    <property type="project" value="UniProtKB-KW"/>
</dbReference>
<feature type="region of interest" description="Disordered" evidence="10">
    <location>
        <begin position="520"/>
        <end position="544"/>
    </location>
</feature>
<dbReference type="NCBIfam" id="TIGR02344">
    <property type="entry name" value="chap_CCT_gamma"/>
    <property type="match status" value="1"/>
</dbReference>